<name>A0A1I3Y7W7_9PROT</name>
<dbReference type="RefSeq" id="WP_090697021.1">
    <property type="nucleotide sequence ID" value="NZ_FOSP01000003.1"/>
</dbReference>
<keyword evidence="1" id="KW-0732">Signal</keyword>
<protein>
    <submittedName>
        <fullName evidence="2">Uncharacterized protein</fullName>
    </submittedName>
</protein>
<reference evidence="3" key="1">
    <citation type="submission" date="2016-10" db="EMBL/GenBank/DDBJ databases">
        <authorList>
            <person name="Varghese N."/>
            <person name="Submissions S."/>
        </authorList>
    </citation>
    <scope>NUCLEOTIDE SEQUENCE [LARGE SCALE GENOMIC DNA]</scope>
    <source>
        <strain evidence="3">Nm69</strain>
    </source>
</reference>
<dbReference type="EMBL" id="FOSP01000003">
    <property type="protein sequence ID" value="SFK27915.1"/>
    <property type="molecule type" value="Genomic_DNA"/>
</dbReference>
<dbReference type="OrthoDB" id="8546879at2"/>
<evidence type="ECO:0000256" key="1">
    <source>
        <dbReference type="SAM" id="SignalP"/>
    </source>
</evidence>
<feature type="signal peptide" evidence="1">
    <location>
        <begin position="1"/>
        <end position="28"/>
    </location>
</feature>
<feature type="chain" id="PRO_5011549845" evidence="1">
    <location>
        <begin position="29"/>
        <end position="139"/>
    </location>
</feature>
<sequence>MGTETKNYFSILSIVLFMIIAAPMTAFATQQDEKENLTLHSNQENVDHHALAYHHEDLAKGMQAKIQEQIEAFNNKPRSSFLGRNGQHIKKHVVYKIREYEKAAQAHMKKAAYHSHMAAEQLYHDSIAKSKNTGNEIDL</sequence>
<gene>
    <name evidence="2" type="ORF">SAMN05216302_100371</name>
</gene>
<evidence type="ECO:0000313" key="2">
    <source>
        <dbReference type="EMBL" id="SFK27915.1"/>
    </source>
</evidence>
<dbReference type="Proteomes" id="UP000199533">
    <property type="component" value="Unassembled WGS sequence"/>
</dbReference>
<proteinExistence type="predicted"/>
<accession>A0A1I3Y7W7</accession>
<evidence type="ECO:0000313" key="3">
    <source>
        <dbReference type="Proteomes" id="UP000199533"/>
    </source>
</evidence>
<dbReference type="AlphaFoldDB" id="A0A1I3Y7W7"/>
<dbReference type="STRING" id="52441.SAMN05216302_100371"/>
<keyword evidence="3" id="KW-1185">Reference proteome</keyword>
<organism evidence="2 3">
    <name type="scientific">Nitrosomonas aestuarii</name>
    <dbReference type="NCBI Taxonomy" id="52441"/>
    <lineage>
        <taxon>Bacteria</taxon>
        <taxon>Pseudomonadati</taxon>
        <taxon>Pseudomonadota</taxon>
        <taxon>Betaproteobacteria</taxon>
        <taxon>Nitrosomonadales</taxon>
        <taxon>Nitrosomonadaceae</taxon>
        <taxon>Nitrosomonas</taxon>
    </lineage>
</organism>